<dbReference type="CDD" id="cd05567">
    <property type="entry name" value="PTS_IIB_mannitol"/>
    <property type="match status" value="1"/>
</dbReference>
<accession>A0A0C1VRC6</accession>
<keyword evidence="12 13" id="KW-0472">Membrane</keyword>
<evidence type="ECO:0000256" key="2">
    <source>
        <dbReference type="ARBA" id="ARBA00004651"/>
    </source>
</evidence>
<feature type="transmembrane region" description="Helical" evidence="13">
    <location>
        <begin position="268"/>
        <end position="292"/>
    </location>
</feature>
<dbReference type="PANTHER" id="PTHR30181:SF2">
    <property type="entry name" value="PTS SYSTEM MANNITOL-SPECIFIC EIICBA COMPONENT"/>
    <property type="match status" value="1"/>
</dbReference>
<dbReference type="PANTHER" id="PTHR30181">
    <property type="entry name" value="MANNITOL PERMEASE IIC COMPONENT"/>
    <property type="match status" value="1"/>
</dbReference>
<evidence type="ECO:0000259" key="14">
    <source>
        <dbReference type="PROSITE" id="PS51099"/>
    </source>
</evidence>
<evidence type="ECO:0000256" key="6">
    <source>
        <dbReference type="ARBA" id="ARBA00022553"/>
    </source>
</evidence>
<feature type="transmembrane region" description="Helical" evidence="13">
    <location>
        <begin position="312"/>
        <end position="334"/>
    </location>
</feature>
<dbReference type="InterPro" id="IPR004718">
    <property type="entry name" value="PTS_IIC_mtl"/>
</dbReference>
<dbReference type="InterPro" id="IPR029503">
    <property type="entry name" value="PTS_EIIB_mannitol"/>
</dbReference>
<organism evidence="16 17">
    <name type="scientific">Vibrio owensii CAIM 1854 = LMG 25443</name>
    <dbReference type="NCBI Taxonomy" id="1229493"/>
    <lineage>
        <taxon>Bacteria</taxon>
        <taxon>Pseudomonadati</taxon>
        <taxon>Pseudomonadota</taxon>
        <taxon>Gammaproteobacteria</taxon>
        <taxon>Vibrionales</taxon>
        <taxon>Vibrionaceae</taxon>
        <taxon>Vibrio</taxon>
    </lineage>
</organism>
<dbReference type="RefSeq" id="WP_020194775.1">
    <property type="nucleotide sequence ID" value="NZ_BAOH01000007.1"/>
</dbReference>
<keyword evidence="8" id="KW-0808">Transferase</keyword>
<protein>
    <recommendedName>
        <fullName evidence="3">protein-N(pi)-phosphohistidine--D-mannitol phosphotransferase</fullName>
        <ecNumber evidence="3">2.7.1.197</ecNumber>
    </recommendedName>
</protein>
<dbReference type="Proteomes" id="UP000031586">
    <property type="component" value="Unassembled WGS sequence"/>
</dbReference>
<feature type="domain" description="PTS EIIC type-2" evidence="15">
    <location>
        <begin position="12"/>
        <end position="343"/>
    </location>
</feature>
<reference evidence="16 17" key="1">
    <citation type="submission" date="2014-07" db="EMBL/GenBank/DDBJ databases">
        <title>Unique and conserved regions in Vibrio harveyi and related species in comparison with the shrimp pathogen Vibrio harveyi CAIM 1792.</title>
        <authorList>
            <person name="Espinoza-Valles I."/>
            <person name="Vora G."/>
            <person name="Leekitcharoenphon P."/>
            <person name="Ussery D."/>
            <person name="Hoj L."/>
            <person name="Gomez-Gil B."/>
        </authorList>
    </citation>
    <scope>NUCLEOTIDE SEQUENCE [LARGE SCALE GENOMIC DNA]</scope>
    <source>
        <strain evidence="17">CAIM 1854 / LMG 25443</strain>
    </source>
</reference>
<evidence type="ECO:0000256" key="8">
    <source>
        <dbReference type="ARBA" id="ARBA00022679"/>
    </source>
</evidence>
<evidence type="ECO:0000256" key="4">
    <source>
        <dbReference type="ARBA" id="ARBA00022448"/>
    </source>
</evidence>
<feature type="transmembrane region" description="Helical" evidence="13">
    <location>
        <begin position="20"/>
        <end position="42"/>
    </location>
</feature>
<comment type="catalytic activity">
    <reaction evidence="1">
        <text>D-mannitol(out) + N(pros)-phospho-L-histidyl-[protein] = D-mannitol 1-phosphate(in) + L-histidyl-[protein]</text>
        <dbReference type="Rhea" id="RHEA:33363"/>
        <dbReference type="Rhea" id="RHEA-COMP:9745"/>
        <dbReference type="Rhea" id="RHEA-COMP:9746"/>
        <dbReference type="ChEBI" id="CHEBI:16899"/>
        <dbReference type="ChEBI" id="CHEBI:29979"/>
        <dbReference type="ChEBI" id="CHEBI:61381"/>
        <dbReference type="ChEBI" id="CHEBI:64837"/>
        <dbReference type="EC" id="2.7.1.197"/>
    </reaction>
</comment>
<dbReference type="InterPro" id="IPR003501">
    <property type="entry name" value="PTS_EIIB_2/3"/>
</dbReference>
<dbReference type="GO" id="GO:0005886">
    <property type="term" value="C:plasma membrane"/>
    <property type="evidence" value="ECO:0007669"/>
    <property type="project" value="UniProtKB-SubCell"/>
</dbReference>
<evidence type="ECO:0000259" key="15">
    <source>
        <dbReference type="PROSITE" id="PS51104"/>
    </source>
</evidence>
<gene>
    <name evidence="16" type="ORF">H735_14955</name>
</gene>
<evidence type="ECO:0000256" key="13">
    <source>
        <dbReference type="SAM" id="Phobius"/>
    </source>
</evidence>
<comment type="subcellular location">
    <subcellularLocation>
        <location evidence="2">Cell membrane</location>
        <topology evidence="2">Multi-pass membrane protein</topology>
    </subcellularLocation>
</comment>
<dbReference type="NCBIfam" id="TIGR00851">
    <property type="entry name" value="mtlA"/>
    <property type="match status" value="1"/>
</dbReference>
<evidence type="ECO:0000256" key="5">
    <source>
        <dbReference type="ARBA" id="ARBA00022475"/>
    </source>
</evidence>
<evidence type="ECO:0000256" key="1">
    <source>
        <dbReference type="ARBA" id="ARBA00001655"/>
    </source>
</evidence>
<keyword evidence="9" id="KW-0598">Phosphotransferase system</keyword>
<dbReference type="GO" id="GO:0022872">
    <property type="term" value="F:protein-N(PI)-phosphohistidine-mannitol phosphotransferase system transmembrane transporter activity"/>
    <property type="evidence" value="ECO:0007669"/>
    <property type="project" value="InterPro"/>
</dbReference>
<dbReference type="InterPro" id="IPR013014">
    <property type="entry name" value="PTS_EIIC_2"/>
</dbReference>
<keyword evidence="10 13" id="KW-0812">Transmembrane</keyword>
<dbReference type="Pfam" id="PF02378">
    <property type="entry name" value="PTS_EIIC"/>
    <property type="match status" value="1"/>
</dbReference>
<dbReference type="EMBL" id="JPRD01000023">
    <property type="protein sequence ID" value="KIF52438.1"/>
    <property type="molecule type" value="Genomic_DNA"/>
</dbReference>
<dbReference type="InterPro" id="IPR050893">
    <property type="entry name" value="Sugar_PTS"/>
</dbReference>
<dbReference type="Pfam" id="PF02302">
    <property type="entry name" value="PTS_IIB"/>
    <property type="match status" value="1"/>
</dbReference>
<feature type="transmembrane region" description="Helical" evidence="13">
    <location>
        <begin position="48"/>
        <end position="66"/>
    </location>
</feature>
<evidence type="ECO:0000313" key="17">
    <source>
        <dbReference type="Proteomes" id="UP000031586"/>
    </source>
</evidence>
<dbReference type="InterPro" id="IPR003352">
    <property type="entry name" value="PTS_EIIC"/>
</dbReference>
<evidence type="ECO:0000313" key="16">
    <source>
        <dbReference type="EMBL" id="KIF52438.1"/>
    </source>
</evidence>
<evidence type="ECO:0000256" key="11">
    <source>
        <dbReference type="ARBA" id="ARBA00022989"/>
    </source>
</evidence>
<feature type="domain" description="PTS EIIB type-2" evidence="14">
    <location>
        <begin position="377"/>
        <end position="467"/>
    </location>
</feature>
<name>A0A0C1VRC6_9VIBR</name>
<dbReference type="InterPro" id="IPR036095">
    <property type="entry name" value="PTS_EIIB-like_sf"/>
</dbReference>
<dbReference type="GO" id="GO:0090563">
    <property type="term" value="F:protein-phosphocysteine-sugar phosphotransferase activity"/>
    <property type="evidence" value="ECO:0007669"/>
    <property type="project" value="TreeGrafter"/>
</dbReference>
<evidence type="ECO:0000256" key="12">
    <source>
        <dbReference type="ARBA" id="ARBA00023136"/>
    </source>
</evidence>
<dbReference type="SUPFAM" id="SSF52794">
    <property type="entry name" value="PTS system IIB component-like"/>
    <property type="match status" value="1"/>
</dbReference>
<evidence type="ECO:0000256" key="9">
    <source>
        <dbReference type="ARBA" id="ARBA00022683"/>
    </source>
</evidence>
<dbReference type="AlphaFoldDB" id="A0A0C1VRC6"/>
<keyword evidence="7" id="KW-0762">Sugar transport</keyword>
<evidence type="ECO:0000256" key="7">
    <source>
        <dbReference type="ARBA" id="ARBA00022597"/>
    </source>
</evidence>
<keyword evidence="5" id="KW-1003">Cell membrane</keyword>
<dbReference type="PATRIC" id="fig|1229493.5.peg.2135"/>
<dbReference type="PROSITE" id="PS51104">
    <property type="entry name" value="PTS_EIIC_TYPE_2"/>
    <property type="match status" value="1"/>
</dbReference>
<feature type="transmembrane region" description="Helical" evidence="13">
    <location>
        <begin position="159"/>
        <end position="180"/>
    </location>
</feature>
<keyword evidence="6" id="KW-0597">Phosphoprotein</keyword>
<feature type="transmembrane region" description="Helical" evidence="13">
    <location>
        <begin position="128"/>
        <end position="147"/>
    </location>
</feature>
<dbReference type="Gene3D" id="3.40.50.2300">
    <property type="match status" value="1"/>
</dbReference>
<proteinExistence type="predicted"/>
<dbReference type="PROSITE" id="PS51099">
    <property type="entry name" value="PTS_EIIB_TYPE_2"/>
    <property type="match status" value="1"/>
</dbReference>
<dbReference type="NCBIfam" id="NF011663">
    <property type="entry name" value="PRK15083.1"/>
    <property type="match status" value="1"/>
</dbReference>
<dbReference type="EC" id="2.7.1.197" evidence="3"/>
<keyword evidence="4" id="KW-0813">Transport</keyword>
<sequence length="473" mass="49645">MKANMRANVQAFGGHLTAMVLPNIGAFIAWGFITALFIPTGWMPNEAFGELVGPMITYLLPLLIGYTGGQIVGDKRGAVAGAIGTMGVIVGADIPMFVGAMIMGPLSAWVVVQMDKRIQHRIPSGFEMVVNNFSLGIVGMILCLFAYEIVGPAVTAANLFVKSGIEALVATGFLPLLAIINEPAKVLFLNNAIDQGIYYPLGLQAAAETGKSIFFMVASNPGPGLGMLLAYAKFGQGLSKRSAPSAIIIHFFGGIHELYFPYVLMKPIMILAMIAGAATGIATFNLLDAGLVAGPSPGSIFSYLALTPKGSFLATIAGVTTATIVSFLVASAILKMSKAEDKGDEFEQSVSDMKDMKAEGAIKPVAAATQEVNKPISFVAFACDAGMGSSAMGASTFKRKLVQAGIDIEVKNFAIEKVPSEADIVVTHESLESRAIKATGLPVVTIKNFLNDPALNELMDTIKQQAVATEQPA</sequence>
<dbReference type="GO" id="GO:0009401">
    <property type="term" value="P:phosphoenolpyruvate-dependent sugar phosphotransferase system"/>
    <property type="evidence" value="ECO:0007669"/>
    <property type="project" value="UniProtKB-KW"/>
</dbReference>
<evidence type="ECO:0000256" key="3">
    <source>
        <dbReference type="ARBA" id="ARBA00011909"/>
    </source>
</evidence>
<feature type="transmembrane region" description="Helical" evidence="13">
    <location>
        <begin position="78"/>
        <end position="108"/>
    </location>
</feature>
<keyword evidence="11 13" id="KW-1133">Transmembrane helix</keyword>
<comment type="caution">
    <text evidence="16">The sequence shown here is derived from an EMBL/GenBank/DDBJ whole genome shotgun (WGS) entry which is preliminary data.</text>
</comment>
<evidence type="ECO:0000256" key="10">
    <source>
        <dbReference type="ARBA" id="ARBA00022692"/>
    </source>
</evidence>
<dbReference type="InterPro" id="IPR013011">
    <property type="entry name" value="PTS_EIIB_2"/>
</dbReference>